<sequence length="59" mass="6331">MGLRTALLLTLIACSFAAWAAPAPYFLWQGAHRTVCAQTSPGEGWTRISAAYVKSDCSI</sequence>
<comment type="caution">
    <text evidence="2">The sequence shown here is derived from an EMBL/GenBank/DDBJ whole genome shotgun (WGS) entry which is preliminary data.</text>
</comment>
<feature type="chain" id="PRO_5008660256" description="Secreted protein" evidence="1">
    <location>
        <begin position="21"/>
        <end position="59"/>
    </location>
</feature>
<gene>
    <name evidence="2" type="ORF">BBI10_04945</name>
</gene>
<accession>A0A1C2EC80</accession>
<keyword evidence="1" id="KW-0732">Signal</keyword>
<name>A0A1C2EC80_9PSED</name>
<dbReference type="Proteomes" id="UP000095143">
    <property type="component" value="Unassembled WGS sequence"/>
</dbReference>
<evidence type="ECO:0000313" key="2">
    <source>
        <dbReference type="EMBL" id="OCX24577.1"/>
    </source>
</evidence>
<reference evidence="2 3" key="1">
    <citation type="submission" date="2016-08" db="EMBL/GenBank/DDBJ databases">
        <title>Whole genome sequence of Pseudomonas graminis strain UASWS1507, a potential biological control agent for agriculture.</title>
        <authorList>
            <person name="Crovadore J."/>
            <person name="Calmin G."/>
            <person name="Chablais R."/>
            <person name="Cochard B."/>
            <person name="Lefort F."/>
        </authorList>
    </citation>
    <scope>NUCLEOTIDE SEQUENCE [LARGE SCALE GENOMIC DNA]</scope>
    <source>
        <strain evidence="2 3">UASWS1507</strain>
    </source>
</reference>
<feature type="signal peptide" evidence="1">
    <location>
        <begin position="1"/>
        <end position="20"/>
    </location>
</feature>
<dbReference type="RefSeq" id="WP_065987264.1">
    <property type="nucleotide sequence ID" value="NZ_MDEN01000054.1"/>
</dbReference>
<evidence type="ECO:0000313" key="3">
    <source>
        <dbReference type="Proteomes" id="UP000095143"/>
    </source>
</evidence>
<dbReference type="EMBL" id="MDEN01000054">
    <property type="protein sequence ID" value="OCX24577.1"/>
    <property type="molecule type" value="Genomic_DNA"/>
</dbReference>
<proteinExistence type="predicted"/>
<dbReference type="AlphaFoldDB" id="A0A1C2EC80"/>
<organism evidence="2 3">
    <name type="scientific">Pseudomonas graminis</name>
    <dbReference type="NCBI Taxonomy" id="158627"/>
    <lineage>
        <taxon>Bacteria</taxon>
        <taxon>Pseudomonadati</taxon>
        <taxon>Pseudomonadota</taxon>
        <taxon>Gammaproteobacteria</taxon>
        <taxon>Pseudomonadales</taxon>
        <taxon>Pseudomonadaceae</taxon>
        <taxon>Pseudomonas</taxon>
    </lineage>
</organism>
<evidence type="ECO:0008006" key="4">
    <source>
        <dbReference type="Google" id="ProtNLM"/>
    </source>
</evidence>
<protein>
    <recommendedName>
        <fullName evidence="4">Secreted protein</fullName>
    </recommendedName>
</protein>
<evidence type="ECO:0000256" key="1">
    <source>
        <dbReference type="SAM" id="SignalP"/>
    </source>
</evidence>
<dbReference type="OrthoDB" id="6089671at2"/>